<gene>
    <name evidence="2" type="ORF">COX73_02805</name>
</gene>
<dbReference type="EMBL" id="PFPS01000118">
    <property type="protein sequence ID" value="PJA02053.1"/>
    <property type="molecule type" value="Genomic_DNA"/>
</dbReference>
<comment type="caution">
    <text evidence="2">The sequence shown here is derived from an EMBL/GenBank/DDBJ whole genome shotgun (WGS) entry which is preliminary data.</text>
</comment>
<protein>
    <submittedName>
        <fullName evidence="2">Uncharacterized protein</fullName>
    </submittedName>
</protein>
<reference evidence="3" key="1">
    <citation type="submission" date="2017-09" db="EMBL/GenBank/DDBJ databases">
        <title>Depth-based differentiation of microbial function through sediment-hosted aquifers and enrichment of novel symbionts in the deep terrestrial subsurface.</title>
        <authorList>
            <person name="Probst A.J."/>
            <person name="Ladd B."/>
            <person name="Jarett J.K."/>
            <person name="Geller-Mcgrath D.E."/>
            <person name="Sieber C.M.K."/>
            <person name="Emerson J.B."/>
            <person name="Anantharaman K."/>
            <person name="Thomas B.C."/>
            <person name="Malmstrom R."/>
            <person name="Stieglmeier M."/>
            <person name="Klingl A."/>
            <person name="Woyke T."/>
            <person name="Ryan C.M."/>
            <person name="Banfield J.F."/>
        </authorList>
    </citation>
    <scope>NUCLEOTIDE SEQUENCE [LARGE SCALE GENOMIC DNA]</scope>
</reference>
<feature type="region of interest" description="Disordered" evidence="1">
    <location>
        <begin position="1"/>
        <end position="20"/>
    </location>
</feature>
<sequence>RSGRQGEAGGRGVRSLPFRPPSPLMKSVRLPAGRQGYFQIHTAYYFLNLNFTNPSWTLELLSPKRRFFDRMGEHEIFIK</sequence>
<name>A0A2M7VJT0_9BACT</name>
<feature type="non-terminal residue" evidence="2">
    <location>
        <position position="1"/>
    </location>
</feature>
<accession>A0A2M7VJT0</accession>
<evidence type="ECO:0000313" key="3">
    <source>
        <dbReference type="Proteomes" id="UP000231469"/>
    </source>
</evidence>
<feature type="compositionally biased region" description="Gly residues" evidence="1">
    <location>
        <begin position="1"/>
        <end position="12"/>
    </location>
</feature>
<evidence type="ECO:0000256" key="1">
    <source>
        <dbReference type="SAM" id="MobiDB-lite"/>
    </source>
</evidence>
<proteinExistence type="predicted"/>
<organism evidence="2 3">
    <name type="scientific">bacterium (Candidatus Gribaldobacteria) CG_4_10_14_0_2_um_filter_36_18</name>
    <dbReference type="NCBI Taxonomy" id="2014264"/>
    <lineage>
        <taxon>Bacteria</taxon>
        <taxon>Candidatus Gribaldobacteria</taxon>
    </lineage>
</organism>
<evidence type="ECO:0000313" key="2">
    <source>
        <dbReference type="EMBL" id="PJA02053.1"/>
    </source>
</evidence>
<dbReference type="Proteomes" id="UP000231469">
    <property type="component" value="Unassembled WGS sequence"/>
</dbReference>
<dbReference type="AlphaFoldDB" id="A0A2M7VJT0"/>